<comment type="caution">
    <text evidence="1">The sequence shown here is derived from an EMBL/GenBank/DDBJ whole genome shotgun (WGS) entry which is preliminary data.</text>
</comment>
<sequence length="158" mass="18173">MDKQLVTRPRHGSRAKKSQTISIVEVRDTLISVDYPYNAEFTADLLKQQDELLVQQYHRFHSRLPQLLIYLNGISEIGSDCKSYIQSKAHQDLYESVAFILSKGNMSVLERHYLEQLYINQPQAPFKSPKSAYSIGVFPATEPAQLWLKSKSGSNYQY</sequence>
<name>A0ABP8HZK4_9GAMM</name>
<evidence type="ECO:0000313" key="2">
    <source>
        <dbReference type="Proteomes" id="UP001501294"/>
    </source>
</evidence>
<keyword evidence="2" id="KW-1185">Reference proteome</keyword>
<gene>
    <name evidence="1" type="ORF">GCM10023150_11300</name>
</gene>
<reference evidence="2" key="1">
    <citation type="journal article" date="2019" name="Int. J. Syst. Evol. Microbiol.">
        <title>The Global Catalogue of Microorganisms (GCM) 10K type strain sequencing project: providing services to taxonomists for standard genome sequencing and annotation.</title>
        <authorList>
            <consortium name="The Broad Institute Genomics Platform"/>
            <consortium name="The Broad Institute Genome Sequencing Center for Infectious Disease"/>
            <person name="Wu L."/>
            <person name="Ma J."/>
        </authorList>
    </citation>
    <scope>NUCLEOTIDE SEQUENCE [LARGE SCALE GENOMIC DNA]</scope>
    <source>
        <strain evidence="2">JCM 17727</strain>
    </source>
</reference>
<dbReference type="EMBL" id="BAABFU010000002">
    <property type="protein sequence ID" value="GAA4348190.1"/>
    <property type="molecule type" value="Genomic_DNA"/>
</dbReference>
<accession>A0ABP8HZK4</accession>
<protein>
    <submittedName>
        <fullName evidence="1">Uncharacterized protein</fullName>
    </submittedName>
</protein>
<proteinExistence type="predicted"/>
<dbReference type="RefSeq" id="WP_223577716.1">
    <property type="nucleotide sequence ID" value="NZ_BAABFU010000002.1"/>
</dbReference>
<organism evidence="1 2">
    <name type="scientific">Kangiella taiwanensis</name>
    <dbReference type="NCBI Taxonomy" id="1079179"/>
    <lineage>
        <taxon>Bacteria</taxon>
        <taxon>Pseudomonadati</taxon>
        <taxon>Pseudomonadota</taxon>
        <taxon>Gammaproteobacteria</taxon>
        <taxon>Kangiellales</taxon>
        <taxon>Kangiellaceae</taxon>
        <taxon>Kangiella</taxon>
    </lineage>
</organism>
<dbReference type="Proteomes" id="UP001501294">
    <property type="component" value="Unassembled WGS sequence"/>
</dbReference>
<evidence type="ECO:0000313" key="1">
    <source>
        <dbReference type="EMBL" id="GAA4348190.1"/>
    </source>
</evidence>